<protein>
    <submittedName>
        <fullName evidence="3">NYN domain-containing protein</fullName>
    </submittedName>
</protein>
<sequence>MIKPSSAPGSTPSLAHPGSAEPRGNFFSGSRTSPREAAEKLHKLALDHLNDAKGRRTARLYRIFVYDAPPAAWKGHTPLGKKSLDLAQSPTAQWRHEFHEALRGLRKVALRMGEIPTGQVRWQLKAEVLKELTNGKRRWEDLTDDDFRLDLRQKGVDMRLGLDIASLAYKQQVNQIVLISGDADFVPAAKLARREGIDFILDPMWATIRPDLYEHIDGLRTVCPRPVKKPEGDGAAEGAA</sequence>
<dbReference type="Pfam" id="PF01936">
    <property type="entry name" value="NYN"/>
    <property type="match status" value="1"/>
</dbReference>
<dbReference type="Proteomes" id="UP001375743">
    <property type="component" value="Unassembled WGS sequence"/>
</dbReference>
<evidence type="ECO:0000313" key="4">
    <source>
        <dbReference type="Proteomes" id="UP001375743"/>
    </source>
</evidence>
<proteinExistence type="predicted"/>
<name>A0ABU8XXL9_9PROT</name>
<dbReference type="InterPro" id="IPR021139">
    <property type="entry name" value="NYN"/>
</dbReference>
<keyword evidence="4" id="KW-1185">Reference proteome</keyword>
<evidence type="ECO:0000259" key="2">
    <source>
        <dbReference type="Pfam" id="PF01936"/>
    </source>
</evidence>
<dbReference type="EMBL" id="JBBLZC010000035">
    <property type="protein sequence ID" value="MEK0085796.1"/>
    <property type="molecule type" value="Genomic_DNA"/>
</dbReference>
<reference evidence="3 4" key="1">
    <citation type="submission" date="2024-01" db="EMBL/GenBank/DDBJ databases">
        <title>Multi-omics insights into the function and evolution of sodium benzoate biodegradation pathways in Benzoatithermus flavus gen. nov., sp. nov. from hot spring.</title>
        <authorList>
            <person name="Hu C.-J."/>
            <person name="Li W.-J."/>
        </authorList>
    </citation>
    <scope>NUCLEOTIDE SEQUENCE [LARGE SCALE GENOMIC DNA]</scope>
    <source>
        <strain evidence="3 4">SYSU G07066</strain>
    </source>
</reference>
<accession>A0ABU8XXL9</accession>
<dbReference type="CDD" id="cd18722">
    <property type="entry name" value="PIN_NicB-like"/>
    <property type="match status" value="1"/>
</dbReference>
<feature type="domain" description="NYN" evidence="2">
    <location>
        <begin position="152"/>
        <end position="198"/>
    </location>
</feature>
<dbReference type="RefSeq" id="WP_418161646.1">
    <property type="nucleotide sequence ID" value="NZ_JBBLZC010000035.1"/>
</dbReference>
<evidence type="ECO:0000256" key="1">
    <source>
        <dbReference type="SAM" id="MobiDB-lite"/>
    </source>
</evidence>
<evidence type="ECO:0000313" key="3">
    <source>
        <dbReference type="EMBL" id="MEK0085796.1"/>
    </source>
</evidence>
<dbReference type="Gene3D" id="3.40.50.1010">
    <property type="entry name" value="5'-nuclease"/>
    <property type="match status" value="1"/>
</dbReference>
<comment type="caution">
    <text evidence="3">The sequence shown here is derived from an EMBL/GenBank/DDBJ whole genome shotgun (WGS) entry which is preliminary data.</text>
</comment>
<feature type="region of interest" description="Disordered" evidence="1">
    <location>
        <begin position="1"/>
        <end position="34"/>
    </location>
</feature>
<gene>
    <name evidence="3" type="ORF">U1T56_21795</name>
</gene>
<organism evidence="3 4">
    <name type="scientific">Benzoatithermus flavus</name>
    <dbReference type="NCBI Taxonomy" id="3108223"/>
    <lineage>
        <taxon>Bacteria</taxon>
        <taxon>Pseudomonadati</taxon>
        <taxon>Pseudomonadota</taxon>
        <taxon>Alphaproteobacteria</taxon>
        <taxon>Geminicoccales</taxon>
        <taxon>Geminicoccaceae</taxon>
        <taxon>Benzoatithermus</taxon>
    </lineage>
</organism>